<keyword evidence="1" id="KW-1133">Transmembrane helix</keyword>
<feature type="transmembrane region" description="Helical" evidence="1">
    <location>
        <begin position="20"/>
        <end position="40"/>
    </location>
</feature>
<dbReference type="GO" id="GO:0005886">
    <property type="term" value="C:plasma membrane"/>
    <property type="evidence" value="ECO:0007669"/>
    <property type="project" value="TreeGrafter"/>
</dbReference>
<gene>
    <name evidence="3" type="ORF">C5Q98_00940</name>
</gene>
<feature type="domain" description="DUF218" evidence="2">
    <location>
        <begin position="64"/>
        <end position="201"/>
    </location>
</feature>
<dbReference type="PANTHER" id="PTHR30336">
    <property type="entry name" value="INNER MEMBRANE PROTEIN, PROBABLE PERMEASE"/>
    <property type="match status" value="1"/>
</dbReference>
<keyword evidence="4" id="KW-1185">Reference proteome</keyword>
<keyword evidence="1" id="KW-0812">Transmembrane</keyword>
<proteinExistence type="predicted"/>
<dbReference type="EMBL" id="CP027226">
    <property type="protein sequence ID" value="AVM41884.1"/>
    <property type="molecule type" value="Genomic_DNA"/>
</dbReference>
<name>A0A2S0KLJ0_9FIRM</name>
<evidence type="ECO:0000313" key="3">
    <source>
        <dbReference type="EMBL" id="AVM41884.1"/>
    </source>
</evidence>
<evidence type="ECO:0000259" key="2">
    <source>
        <dbReference type="Pfam" id="PF02698"/>
    </source>
</evidence>
<dbReference type="RefSeq" id="WP_106011870.1">
    <property type="nucleotide sequence ID" value="NZ_CP027226.1"/>
</dbReference>
<evidence type="ECO:0000256" key="1">
    <source>
        <dbReference type="SAM" id="Phobius"/>
    </source>
</evidence>
<keyword evidence="1" id="KW-0472">Membrane</keyword>
<dbReference type="CDD" id="cd06259">
    <property type="entry name" value="YdcF-like"/>
    <property type="match status" value="1"/>
</dbReference>
<reference evidence="4" key="1">
    <citation type="submission" date="2018-02" db="EMBL/GenBank/DDBJ databases">
        <authorList>
            <person name="Holder M.E."/>
            <person name="Ajami N.J."/>
            <person name="Petrosino J.F."/>
        </authorList>
    </citation>
    <scope>NUCLEOTIDE SEQUENCE [LARGE SCALE GENOMIC DNA]</scope>
    <source>
        <strain evidence="4">CCUG 47711</strain>
    </source>
</reference>
<dbReference type="AlphaFoldDB" id="A0A2S0KLJ0"/>
<accession>A0A2S0KLJ0</accession>
<dbReference type="Proteomes" id="UP000237947">
    <property type="component" value="Chromosome"/>
</dbReference>
<dbReference type="InterPro" id="IPR051599">
    <property type="entry name" value="Cell_Envelope_Assoc"/>
</dbReference>
<dbReference type="KEGG" id="fsa:C5Q98_00940"/>
<dbReference type="InterPro" id="IPR003848">
    <property type="entry name" value="DUF218"/>
</dbReference>
<sequence>MKSKNIFYKLTKHTLKLITIVLILLLLFIATNVLINLHVISSTKGQIHSPEDVSINDSDTMSPQAIVVYGAGIYKDKPTPFLQERLDTAIDLYKKGLAPKIIMSGDHTGDHNEPKVMKNYAISQGVPSEDIFMDHHGYNSYATTLRAKEVFQVERAIFVTHEYHLYRTLYIAKSIGIDAIGVPCDSHKHPSTTTPLWQLREIFGRSKDFFLSKFQPDLHIKGQTIDLDSDGDITNETN</sequence>
<dbReference type="Gene3D" id="3.40.50.620">
    <property type="entry name" value="HUPs"/>
    <property type="match status" value="1"/>
</dbReference>
<protein>
    <recommendedName>
        <fullName evidence="2">DUF218 domain-containing protein</fullName>
    </recommendedName>
</protein>
<evidence type="ECO:0000313" key="4">
    <source>
        <dbReference type="Proteomes" id="UP000237947"/>
    </source>
</evidence>
<dbReference type="InterPro" id="IPR014729">
    <property type="entry name" value="Rossmann-like_a/b/a_fold"/>
</dbReference>
<organism evidence="3 4">
    <name type="scientific">Fastidiosipila sanguinis</name>
    <dbReference type="NCBI Taxonomy" id="236753"/>
    <lineage>
        <taxon>Bacteria</taxon>
        <taxon>Bacillati</taxon>
        <taxon>Bacillota</taxon>
        <taxon>Clostridia</taxon>
        <taxon>Eubacteriales</taxon>
        <taxon>Oscillospiraceae</taxon>
        <taxon>Fastidiosipila</taxon>
    </lineage>
</organism>
<dbReference type="PANTHER" id="PTHR30336:SF6">
    <property type="entry name" value="INTEGRAL MEMBRANE PROTEIN"/>
    <property type="match status" value="1"/>
</dbReference>
<dbReference type="OrthoDB" id="9782395at2"/>
<dbReference type="Pfam" id="PF02698">
    <property type="entry name" value="DUF218"/>
    <property type="match status" value="1"/>
</dbReference>